<proteinExistence type="predicted"/>
<gene>
    <name evidence="2" type="ORF">IMCC3317_38850</name>
</gene>
<evidence type="ECO:0000256" key="1">
    <source>
        <dbReference type="SAM" id="SignalP"/>
    </source>
</evidence>
<dbReference type="AlphaFoldDB" id="A0A7L4ZPA5"/>
<name>A0A7L4ZPA5_9FLAO</name>
<dbReference type="PROSITE" id="PS51257">
    <property type="entry name" value="PROKAR_LIPOPROTEIN"/>
    <property type="match status" value="1"/>
</dbReference>
<evidence type="ECO:0000313" key="2">
    <source>
        <dbReference type="EMBL" id="QHI38492.1"/>
    </source>
</evidence>
<feature type="signal peptide" evidence="1">
    <location>
        <begin position="1"/>
        <end position="26"/>
    </location>
</feature>
<dbReference type="RefSeq" id="WP_160131040.1">
    <property type="nucleotide sequence ID" value="NZ_CP019288.1"/>
</dbReference>
<dbReference type="OrthoDB" id="1114031at2"/>
<sequence length="276" mass="29751">MKTTFKMQRGIFFLVVSLLLITTACQNEDETSLAAEGAELNSELALRSADIDLISDDIGIIVEEAYQEDESQVSFLPTCVTITTVLTTGSRTRTIDFGQGCELPNGNVLSGIITISHEVDNNPARRMIAVTFDNFHRNDVLIEGTRSIERVVSNDAGNPQSTATVNMQVTWPNGATYSREGTRIREWIEGVGSGTWTDNVFSITGSVTTTGVLGNTHAATITTALRRELACPFIVSGTVILSRNSASGTLVFGDGSCDNEASWTNPNGVTQTIYLN</sequence>
<dbReference type="KEGG" id="kan:IMCC3317_38850"/>
<reference evidence="2 3" key="1">
    <citation type="journal article" date="2013" name="Int. J. Syst. Evol. Microbiol.">
        <title>Kordia antarctica sp. nov., isolated from Antarctic seawater.</title>
        <authorList>
            <person name="Baek K."/>
            <person name="Choi A."/>
            <person name="Kang I."/>
            <person name="Lee K."/>
            <person name="Cho J.C."/>
        </authorList>
    </citation>
    <scope>NUCLEOTIDE SEQUENCE [LARGE SCALE GENOMIC DNA]</scope>
    <source>
        <strain evidence="2 3">IMCC3317</strain>
    </source>
</reference>
<keyword evidence="1" id="KW-0732">Signal</keyword>
<feature type="chain" id="PRO_5029489057" description="Lipoprotein" evidence="1">
    <location>
        <begin position="27"/>
        <end position="276"/>
    </location>
</feature>
<protein>
    <recommendedName>
        <fullName evidence="4">Lipoprotein</fullName>
    </recommendedName>
</protein>
<evidence type="ECO:0008006" key="4">
    <source>
        <dbReference type="Google" id="ProtNLM"/>
    </source>
</evidence>
<dbReference type="Proteomes" id="UP000464657">
    <property type="component" value="Chromosome"/>
</dbReference>
<organism evidence="2 3">
    <name type="scientific">Kordia antarctica</name>
    <dbReference type="NCBI Taxonomy" id="1218801"/>
    <lineage>
        <taxon>Bacteria</taxon>
        <taxon>Pseudomonadati</taxon>
        <taxon>Bacteroidota</taxon>
        <taxon>Flavobacteriia</taxon>
        <taxon>Flavobacteriales</taxon>
        <taxon>Flavobacteriaceae</taxon>
        <taxon>Kordia</taxon>
    </lineage>
</organism>
<dbReference type="EMBL" id="CP019288">
    <property type="protein sequence ID" value="QHI38492.1"/>
    <property type="molecule type" value="Genomic_DNA"/>
</dbReference>
<accession>A0A7L4ZPA5</accession>
<evidence type="ECO:0000313" key="3">
    <source>
        <dbReference type="Proteomes" id="UP000464657"/>
    </source>
</evidence>
<keyword evidence="3" id="KW-1185">Reference proteome</keyword>